<reference evidence="2 3" key="1">
    <citation type="submission" date="2019-05" db="EMBL/GenBank/DDBJ databases">
        <title>Sporisorium graminicola CBS 10092 draft sequencing and annotation.</title>
        <authorList>
            <person name="Solano-Gonzalez S."/>
            <person name="Caddick M.X."/>
            <person name="Darby A."/>
        </authorList>
    </citation>
    <scope>NUCLEOTIDE SEQUENCE [LARGE SCALE GENOMIC DNA]</scope>
    <source>
        <strain evidence="2 3">CBS 10092</strain>
    </source>
</reference>
<dbReference type="AlphaFoldDB" id="A0A4U7L5F4"/>
<feature type="compositionally biased region" description="Acidic residues" evidence="1">
    <location>
        <begin position="271"/>
        <end position="281"/>
    </location>
</feature>
<dbReference type="GeneID" id="40723625"/>
<proteinExistence type="predicted"/>
<organism evidence="2 3">
    <name type="scientific">Sporisorium graminicola</name>
    <dbReference type="NCBI Taxonomy" id="280036"/>
    <lineage>
        <taxon>Eukaryota</taxon>
        <taxon>Fungi</taxon>
        <taxon>Dikarya</taxon>
        <taxon>Basidiomycota</taxon>
        <taxon>Ustilaginomycotina</taxon>
        <taxon>Ustilaginomycetes</taxon>
        <taxon>Ustilaginales</taxon>
        <taxon>Ustilaginaceae</taxon>
        <taxon>Sporisorium</taxon>
    </lineage>
</organism>
<sequence>MSASYKYRLLYSQGGKPFMKGEDLYDELETNGIPSGGVRWQFSTRFRPSKSGFRDVLLESILDMCQKHKLTPLEIRHPLTQGGRSFVDVIFAKGEDVLKVYEYEIAFDFYGSKPELVNRAIPVRKHIALCIQTLPALTNLAAVLAAVRANVRIREAGSIVDVWALHCADSGVFKGKVLVLLELTTQNDVVHLKARASIPGWFVFDGVAYLVRFPERPFWCFQCRYDERGSFHSMHTCPHYPCSVCKKKGHAAVNCAKRRAQIAKKKRADASSDDNDDDDDDERPRATSEVGASMERRFAWLGIRGDSVEAEELARDFGVLALSESDIGK</sequence>
<evidence type="ECO:0000256" key="1">
    <source>
        <dbReference type="SAM" id="MobiDB-lite"/>
    </source>
</evidence>
<protein>
    <recommendedName>
        <fullName evidence="4">CCHC-type domain-containing protein</fullName>
    </recommendedName>
</protein>
<dbReference type="KEGG" id="sgra:EX895_000730"/>
<evidence type="ECO:0008006" key="4">
    <source>
        <dbReference type="Google" id="ProtNLM"/>
    </source>
</evidence>
<name>A0A4U7L5F4_9BASI</name>
<evidence type="ECO:0000313" key="3">
    <source>
        <dbReference type="Proteomes" id="UP000306050"/>
    </source>
</evidence>
<accession>A0A4U7L5F4</accession>
<comment type="caution">
    <text evidence="2">The sequence shown here is derived from an EMBL/GenBank/DDBJ whole genome shotgun (WGS) entry which is preliminary data.</text>
</comment>
<feature type="region of interest" description="Disordered" evidence="1">
    <location>
        <begin position="266"/>
        <end position="290"/>
    </location>
</feature>
<dbReference type="OrthoDB" id="2544218at2759"/>
<evidence type="ECO:0000313" key="2">
    <source>
        <dbReference type="EMBL" id="TKY90732.1"/>
    </source>
</evidence>
<dbReference type="EMBL" id="SRRM01000002">
    <property type="protein sequence ID" value="TKY90732.1"/>
    <property type="molecule type" value="Genomic_DNA"/>
</dbReference>
<dbReference type="RefSeq" id="XP_029742717.1">
    <property type="nucleotide sequence ID" value="XM_029881331.1"/>
</dbReference>
<dbReference type="Proteomes" id="UP000306050">
    <property type="component" value="Chromosome SGRAM_1"/>
</dbReference>
<keyword evidence="3" id="KW-1185">Reference proteome</keyword>
<gene>
    <name evidence="2" type="ORF">EX895_000730</name>
</gene>